<comment type="caution">
    <text evidence="3">The sequence shown here is derived from an EMBL/GenBank/DDBJ whole genome shotgun (WGS) entry which is preliminary data.</text>
</comment>
<name>A0A917JCH1_9SPHI</name>
<dbReference type="Proteomes" id="UP000662074">
    <property type="component" value="Unassembled WGS sequence"/>
</dbReference>
<reference evidence="3" key="2">
    <citation type="submission" date="2020-09" db="EMBL/GenBank/DDBJ databases">
        <authorList>
            <person name="Sun Q."/>
            <person name="Sedlacek I."/>
        </authorList>
    </citation>
    <scope>NUCLEOTIDE SEQUENCE</scope>
    <source>
        <strain evidence="3">CCM 8711</strain>
    </source>
</reference>
<dbReference type="PROSITE" id="PS51257">
    <property type="entry name" value="PROKAR_LIPOPROTEIN"/>
    <property type="match status" value="1"/>
</dbReference>
<sequence length="395" mass="44615">MTAFKKAILFMHRWLGFISGLVVFIVSITGCIFCFQDEIQDAMHSYRKVEVQSKPFLKPSVLHRQALKYLPAGKVSGTIYNGIDRPALVGLVDKVGYHNIYINPYTGKVLHDDLLQRNFFIIVQYIHLYLLLPDNVGRIVVGTSVLIFVVLMITGIILWWPKRKTDRKRSFTIKWGSRWRRVNYDLHNVLGFYSTAIALVLAVTGLSMSFEWVREGIYKGGNLGKTIAIERKEFKSDSTLKAVKQNIPAIDVAYATITQKSPQANMLIFYGGATPGQALYGVAYEEPLRYSYRDTYQFDQYTGKTLLYLPNTQKSLGLKLEDMNYDIHVGQIAGLPGKILAFIVSLICASLPLTGLIIYLGKRKKGKGKKVKEISHKKSHRHLDTALGKAQSKLS</sequence>
<dbReference type="PANTHER" id="PTHR34219">
    <property type="entry name" value="IRON-REGULATED INNER MEMBRANE PROTEIN-RELATED"/>
    <property type="match status" value="1"/>
</dbReference>
<feature type="transmembrane region" description="Helical" evidence="2">
    <location>
        <begin position="339"/>
        <end position="360"/>
    </location>
</feature>
<proteinExistence type="predicted"/>
<dbReference type="RefSeq" id="WP_188418695.1">
    <property type="nucleotide sequence ID" value="NZ_BMDO01000014.1"/>
</dbReference>
<dbReference type="AlphaFoldDB" id="A0A917JCH1"/>
<keyword evidence="2" id="KW-0472">Membrane</keyword>
<organism evidence="3 4">
    <name type="scientific">Mucilaginibacter galii</name>
    <dbReference type="NCBI Taxonomy" id="2005073"/>
    <lineage>
        <taxon>Bacteria</taxon>
        <taxon>Pseudomonadati</taxon>
        <taxon>Bacteroidota</taxon>
        <taxon>Sphingobacteriia</taxon>
        <taxon>Sphingobacteriales</taxon>
        <taxon>Sphingobacteriaceae</taxon>
        <taxon>Mucilaginibacter</taxon>
    </lineage>
</organism>
<evidence type="ECO:0000313" key="4">
    <source>
        <dbReference type="Proteomes" id="UP000662074"/>
    </source>
</evidence>
<evidence type="ECO:0000313" key="3">
    <source>
        <dbReference type="EMBL" id="GGI52584.1"/>
    </source>
</evidence>
<feature type="transmembrane region" description="Helical" evidence="2">
    <location>
        <begin position="14"/>
        <end position="35"/>
    </location>
</feature>
<dbReference type="PANTHER" id="PTHR34219:SF3">
    <property type="entry name" value="BLL7967 PROTEIN"/>
    <property type="match status" value="1"/>
</dbReference>
<accession>A0A917JCH1</accession>
<reference evidence="3" key="1">
    <citation type="journal article" date="2014" name="Int. J. Syst. Evol. Microbiol.">
        <title>Complete genome sequence of Corynebacterium casei LMG S-19264T (=DSM 44701T), isolated from a smear-ripened cheese.</title>
        <authorList>
            <consortium name="US DOE Joint Genome Institute (JGI-PGF)"/>
            <person name="Walter F."/>
            <person name="Albersmeier A."/>
            <person name="Kalinowski J."/>
            <person name="Ruckert C."/>
        </authorList>
    </citation>
    <scope>NUCLEOTIDE SEQUENCE</scope>
    <source>
        <strain evidence="3">CCM 8711</strain>
    </source>
</reference>
<keyword evidence="2" id="KW-0812">Transmembrane</keyword>
<dbReference type="EMBL" id="BMDO01000014">
    <property type="protein sequence ID" value="GGI52584.1"/>
    <property type="molecule type" value="Genomic_DNA"/>
</dbReference>
<keyword evidence="2" id="KW-1133">Transmembrane helix</keyword>
<evidence type="ECO:0000256" key="2">
    <source>
        <dbReference type="SAM" id="Phobius"/>
    </source>
</evidence>
<dbReference type="InterPro" id="IPR005625">
    <property type="entry name" value="PepSY-ass_TM"/>
</dbReference>
<feature type="region of interest" description="Disordered" evidence="1">
    <location>
        <begin position="370"/>
        <end position="395"/>
    </location>
</feature>
<feature type="transmembrane region" description="Helical" evidence="2">
    <location>
        <begin position="138"/>
        <end position="160"/>
    </location>
</feature>
<dbReference type="Pfam" id="PF03929">
    <property type="entry name" value="PepSY_TM"/>
    <property type="match status" value="1"/>
</dbReference>
<feature type="transmembrane region" description="Helical" evidence="2">
    <location>
        <begin position="190"/>
        <end position="210"/>
    </location>
</feature>
<gene>
    <name evidence="3" type="ORF">GCM10011425_37960</name>
</gene>
<protein>
    <submittedName>
        <fullName evidence="3">Membrane protein</fullName>
    </submittedName>
</protein>
<evidence type="ECO:0000256" key="1">
    <source>
        <dbReference type="SAM" id="MobiDB-lite"/>
    </source>
</evidence>
<keyword evidence="4" id="KW-1185">Reference proteome</keyword>